<gene>
    <name evidence="3" type="ORF">ACFQ16_00355</name>
</gene>
<dbReference type="InterPro" id="IPR009839">
    <property type="entry name" value="SseB_N"/>
</dbReference>
<evidence type="ECO:0000256" key="1">
    <source>
        <dbReference type="SAM" id="MobiDB-lite"/>
    </source>
</evidence>
<dbReference type="NCBIfam" id="NF042914">
    <property type="entry name" value="SAV915_dom"/>
    <property type="match status" value="1"/>
</dbReference>
<reference evidence="4" key="1">
    <citation type="journal article" date="2019" name="Int. J. Syst. Evol. Microbiol.">
        <title>The Global Catalogue of Microorganisms (GCM) 10K type strain sequencing project: providing services to taxonomists for standard genome sequencing and annotation.</title>
        <authorList>
            <consortium name="The Broad Institute Genomics Platform"/>
            <consortium name="The Broad Institute Genome Sequencing Center for Infectious Disease"/>
            <person name="Wu L."/>
            <person name="Ma J."/>
        </authorList>
    </citation>
    <scope>NUCLEOTIDE SEQUENCE [LARGE SCALE GENOMIC DNA]</scope>
    <source>
        <strain evidence="4">CCUG 56401</strain>
    </source>
</reference>
<dbReference type="Pfam" id="PF07179">
    <property type="entry name" value="SseB"/>
    <property type="match status" value="1"/>
</dbReference>
<dbReference type="EMBL" id="JBHTIW010000001">
    <property type="protein sequence ID" value="MFD0918183.1"/>
    <property type="molecule type" value="Genomic_DNA"/>
</dbReference>
<evidence type="ECO:0000313" key="4">
    <source>
        <dbReference type="Proteomes" id="UP001597018"/>
    </source>
</evidence>
<name>A0ABW3FKZ9_9PSEU</name>
<proteinExistence type="predicted"/>
<keyword evidence="4" id="KW-1185">Reference proteome</keyword>
<dbReference type="InterPro" id="IPR049975">
    <property type="entry name" value="SAV_915-like_dom"/>
</dbReference>
<dbReference type="Proteomes" id="UP001597018">
    <property type="component" value="Unassembled WGS sequence"/>
</dbReference>
<sequence length="130" mass="14191">MPEDTFGADTTGPSAPDVISPEHLDRDDAEADLDPADWPAEVYVPCEPITSVDPQQPHQQVRVELRRTTDGALALLTYTSLERLVEGCGQQQAWISVPGNAVRKLAEDTEAEVILQDVPLPESELQTGEE</sequence>
<accession>A0ABW3FKZ9</accession>
<protein>
    <submittedName>
        <fullName evidence="3">SAV_915 family protein</fullName>
    </submittedName>
</protein>
<comment type="caution">
    <text evidence="3">The sequence shown here is derived from an EMBL/GenBank/DDBJ whole genome shotgun (WGS) entry which is preliminary data.</text>
</comment>
<feature type="domain" description="SseB protein N-terminal" evidence="2">
    <location>
        <begin position="40"/>
        <end position="111"/>
    </location>
</feature>
<evidence type="ECO:0000313" key="3">
    <source>
        <dbReference type="EMBL" id="MFD0918183.1"/>
    </source>
</evidence>
<evidence type="ECO:0000259" key="2">
    <source>
        <dbReference type="Pfam" id="PF07179"/>
    </source>
</evidence>
<dbReference type="RefSeq" id="WP_263250182.1">
    <property type="nucleotide sequence ID" value="NZ_BAABLT010000034.1"/>
</dbReference>
<feature type="region of interest" description="Disordered" evidence="1">
    <location>
        <begin position="1"/>
        <end position="32"/>
    </location>
</feature>
<organism evidence="3 4">
    <name type="scientific">Saccharopolyspora rosea</name>
    <dbReference type="NCBI Taxonomy" id="524884"/>
    <lineage>
        <taxon>Bacteria</taxon>
        <taxon>Bacillati</taxon>
        <taxon>Actinomycetota</taxon>
        <taxon>Actinomycetes</taxon>
        <taxon>Pseudonocardiales</taxon>
        <taxon>Pseudonocardiaceae</taxon>
        <taxon>Saccharopolyspora</taxon>
    </lineage>
</organism>